<dbReference type="SMART" id="SM00091">
    <property type="entry name" value="PAS"/>
    <property type="match status" value="2"/>
</dbReference>
<name>A0AAD0S3F5_9GAMM</name>
<dbReference type="PANTHER" id="PTHR32089:SF112">
    <property type="entry name" value="LYSOZYME-LIKE PROTEIN-RELATED"/>
    <property type="match status" value="1"/>
</dbReference>
<keyword evidence="4" id="KW-0175">Coiled coil</keyword>
<feature type="domain" description="PAC" evidence="7">
    <location>
        <begin position="208"/>
        <end position="262"/>
    </location>
</feature>
<dbReference type="KEGG" id="pdj:D0907_19250"/>
<dbReference type="EMBL" id="CP032091">
    <property type="protein sequence ID" value="AXV67443.1"/>
    <property type="molecule type" value="Genomic_DNA"/>
</dbReference>
<comment type="subcellular location">
    <subcellularLocation>
        <location evidence="1">Membrane</location>
    </subcellularLocation>
</comment>
<dbReference type="Pfam" id="PF08447">
    <property type="entry name" value="PAS_3"/>
    <property type="match status" value="1"/>
</dbReference>
<dbReference type="Gene3D" id="1.10.287.950">
    <property type="entry name" value="Methyl-accepting chemotaxis protein"/>
    <property type="match status" value="1"/>
</dbReference>
<dbReference type="InterPro" id="IPR004089">
    <property type="entry name" value="MCPsignal_dom"/>
</dbReference>
<dbReference type="SUPFAM" id="SSF55785">
    <property type="entry name" value="PYP-like sensor domain (PAS domain)"/>
    <property type="match status" value="2"/>
</dbReference>
<dbReference type="PROSITE" id="PS50113">
    <property type="entry name" value="PAC"/>
    <property type="match status" value="1"/>
</dbReference>
<dbReference type="Proteomes" id="UP000264605">
    <property type="component" value="Plasmid unnamed1"/>
</dbReference>
<evidence type="ECO:0000259" key="5">
    <source>
        <dbReference type="PROSITE" id="PS50111"/>
    </source>
</evidence>
<proteinExistence type="predicted"/>
<geneLocation type="plasmid" evidence="8 9">
    <name>unnamed1</name>
</geneLocation>
<dbReference type="PROSITE" id="PS50111">
    <property type="entry name" value="CHEMOTAXIS_TRANSDUC_2"/>
    <property type="match status" value="1"/>
</dbReference>
<keyword evidence="2 3" id="KW-0807">Transducer</keyword>
<evidence type="ECO:0000256" key="4">
    <source>
        <dbReference type="SAM" id="Coils"/>
    </source>
</evidence>
<dbReference type="RefSeq" id="WP_118845121.1">
    <property type="nucleotide sequence ID" value="NZ_CP032091.1"/>
</dbReference>
<dbReference type="SMART" id="SM00283">
    <property type="entry name" value="MA"/>
    <property type="match status" value="1"/>
</dbReference>
<evidence type="ECO:0000256" key="1">
    <source>
        <dbReference type="ARBA" id="ARBA00004370"/>
    </source>
</evidence>
<evidence type="ECO:0000313" key="8">
    <source>
        <dbReference type="EMBL" id="AXV67443.1"/>
    </source>
</evidence>
<feature type="domain" description="Methyl-accepting transducer" evidence="5">
    <location>
        <begin position="260"/>
        <end position="432"/>
    </location>
</feature>
<dbReference type="InterPro" id="IPR000014">
    <property type="entry name" value="PAS"/>
</dbReference>
<dbReference type="GO" id="GO:0006935">
    <property type="term" value="P:chemotaxis"/>
    <property type="evidence" value="ECO:0007669"/>
    <property type="project" value="UniProtKB-ARBA"/>
</dbReference>
<dbReference type="GO" id="GO:0016020">
    <property type="term" value="C:membrane"/>
    <property type="evidence" value="ECO:0007669"/>
    <property type="project" value="UniProtKB-SubCell"/>
</dbReference>
<evidence type="ECO:0000259" key="7">
    <source>
        <dbReference type="PROSITE" id="PS50113"/>
    </source>
</evidence>
<dbReference type="PROSITE" id="PS50112">
    <property type="entry name" value="PAS"/>
    <property type="match status" value="1"/>
</dbReference>
<organism evidence="8 9">
    <name type="scientific">Pseudoalteromonas lipolytica</name>
    <dbReference type="NCBI Taxonomy" id="570156"/>
    <lineage>
        <taxon>Bacteria</taxon>
        <taxon>Pseudomonadati</taxon>
        <taxon>Pseudomonadota</taxon>
        <taxon>Gammaproteobacteria</taxon>
        <taxon>Alteromonadales</taxon>
        <taxon>Pseudoalteromonadaceae</taxon>
        <taxon>Pseudoalteromonas</taxon>
    </lineage>
</organism>
<dbReference type="GeneID" id="99507626"/>
<evidence type="ECO:0000256" key="3">
    <source>
        <dbReference type="PROSITE-ProRule" id="PRU00284"/>
    </source>
</evidence>
<feature type="domain" description="PAS" evidence="6">
    <location>
        <begin position="137"/>
        <end position="191"/>
    </location>
</feature>
<keyword evidence="8" id="KW-0614">Plasmid</keyword>
<gene>
    <name evidence="8" type="ORF">D0907_19250</name>
</gene>
<accession>A0AAD0S3F5</accession>
<dbReference type="SUPFAM" id="SSF58104">
    <property type="entry name" value="Methyl-accepting chemotaxis protein (MCP) signaling domain"/>
    <property type="match status" value="1"/>
</dbReference>
<dbReference type="PANTHER" id="PTHR32089">
    <property type="entry name" value="METHYL-ACCEPTING CHEMOTAXIS PROTEIN MCPB"/>
    <property type="match status" value="1"/>
</dbReference>
<dbReference type="Pfam" id="PF13426">
    <property type="entry name" value="PAS_9"/>
    <property type="match status" value="1"/>
</dbReference>
<evidence type="ECO:0000256" key="2">
    <source>
        <dbReference type="ARBA" id="ARBA00023224"/>
    </source>
</evidence>
<dbReference type="InterPro" id="IPR013655">
    <property type="entry name" value="PAS_fold_3"/>
</dbReference>
<dbReference type="AlphaFoldDB" id="A0AAD0S3F5"/>
<sequence length="432" mass="48209">MWFTNRKLLSEIAELKKQTVEFENIKQELKEEMLYFLLSKDGRILEVNQQFATAIEYKESELVGLNFNDLIVKKSLKKPHSQRMLSAIKKVSHWHGALHLVTQSGRELWLRSIVQPINNELAVYSAELTRTISQSREKEDMLAALSRSSAVIEFSLDGIILNANDNFLTSMGYSKSQILGKHHSMFCDPEEAKSNAYKQFWSELKHGRFISDRFKRIDSYGNEVWLEASYNPIHNDDGELYKVVKFATVITDQMQREFAISETAGIAYDISKRTDADAEIGLGVVKQTIVTVNNLSKKLEVASESVNNLDVQSSKIAQLVESIKGIADQTNLLALNAAIEAARAGDQGRGFSVVADEVRQLASRTSLATEQIINVVSENKALTQDAVTEIESSLAEAKDALELSNQSGSVINDIQKGAKEVVEAVGQFRTSL</sequence>
<dbReference type="NCBIfam" id="TIGR00229">
    <property type="entry name" value="sensory_box"/>
    <property type="match status" value="2"/>
</dbReference>
<dbReference type="InterPro" id="IPR035965">
    <property type="entry name" value="PAS-like_dom_sf"/>
</dbReference>
<dbReference type="Pfam" id="PF00015">
    <property type="entry name" value="MCPsignal"/>
    <property type="match status" value="1"/>
</dbReference>
<dbReference type="InterPro" id="IPR000700">
    <property type="entry name" value="PAS-assoc_C"/>
</dbReference>
<evidence type="ECO:0000313" key="9">
    <source>
        <dbReference type="Proteomes" id="UP000264605"/>
    </source>
</evidence>
<protein>
    <submittedName>
        <fullName evidence="8">PAS domain S-box protein</fullName>
    </submittedName>
</protein>
<evidence type="ECO:0000259" key="6">
    <source>
        <dbReference type="PROSITE" id="PS50112"/>
    </source>
</evidence>
<reference evidence="8 9" key="1">
    <citation type="submission" date="2018-08" db="EMBL/GenBank/DDBJ databases">
        <title>Draft genome sequence of Pseudoalteromonas donghaensis HJ51.</title>
        <authorList>
            <person name="Oh J."/>
            <person name="Roh D."/>
        </authorList>
    </citation>
    <scope>NUCLEOTIDE SEQUENCE [LARGE SCALE GENOMIC DNA]</scope>
    <source>
        <strain evidence="8 9">HJ51</strain>
        <plasmid evidence="8 9">unnamed1</plasmid>
    </source>
</reference>
<dbReference type="CDD" id="cd00130">
    <property type="entry name" value="PAS"/>
    <property type="match status" value="2"/>
</dbReference>
<dbReference type="GO" id="GO:0007165">
    <property type="term" value="P:signal transduction"/>
    <property type="evidence" value="ECO:0007669"/>
    <property type="project" value="UniProtKB-KW"/>
</dbReference>
<dbReference type="Gene3D" id="3.30.450.20">
    <property type="entry name" value="PAS domain"/>
    <property type="match status" value="2"/>
</dbReference>
<feature type="coiled-coil region" evidence="4">
    <location>
        <begin position="5"/>
        <end position="32"/>
    </location>
</feature>